<protein>
    <submittedName>
        <fullName evidence="1">Type II site-specific deoxyribonuclease</fullName>
    </submittedName>
</protein>
<dbReference type="InterPro" id="IPR015277">
    <property type="entry name" value="Restrct_endonuc_II_AvaI/BsoBI"/>
</dbReference>
<dbReference type="InterPro" id="IPR011335">
    <property type="entry name" value="Restrct_endonuc-II-like"/>
</dbReference>
<gene>
    <name evidence="1" type="ORF">HW347_20445</name>
</gene>
<dbReference type="InterPro" id="IPR043091">
    <property type="entry name" value="Restr_endonucII_AvaI/BsoBI_hel"/>
</dbReference>
<name>A0ABS5WKX8_9FLAO</name>
<sequence length="321" mass="36450">MINKYVKNASDLVSTHEATRNGFLEYALRKSKESVPYLDKAKAFKLILEQKTKQPKDILKLDEVLSSCYEAAGVSVKANKYLTDSDLKDILLEFIKEFLEPSGEQYIEELIYRYLLTSGDALGGRMRNLVGSIANEKLTRNIISQLQVLNISFEYYDKFSKTWLASKNYTIDQVPDIRAIKWILKSGGKRQLIYNLTVPIVKKNIDLVILNCHSEEITGKAFKEMISNPSNYELLGELKGGVDPAGADEHWKTANTALSRVRDNFKKHDIDIPLVFIGAAIEISMSKEIFSQYTTGQITNCANLTVENQLVNLCYWLVTQR</sequence>
<dbReference type="SUPFAM" id="SSF52980">
    <property type="entry name" value="Restriction endonuclease-like"/>
    <property type="match status" value="1"/>
</dbReference>
<keyword evidence="2" id="KW-1185">Reference proteome</keyword>
<dbReference type="Gene3D" id="1.10.238.90">
    <property type="entry name" value="Restriction endonuclease BsobI, helical domain"/>
    <property type="match status" value="1"/>
</dbReference>
<organism evidence="1 2">
    <name type="scientific">Zobellia barbeyronii</name>
    <dbReference type="NCBI Taxonomy" id="2748009"/>
    <lineage>
        <taxon>Bacteria</taxon>
        <taxon>Pseudomonadati</taxon>
        <taxon>Bacteroidota</taxon>
        <taxon>Flavobacteriia</taxon>
        <taxon>Flavobacteriales</taxon>
        <taxon>Flavobacteriaceae</taxon>
        <taxon>Zobellia</taxon>
    </lineage>
</organism>
<dbReference type="CDD" id="cd22315">
    <property type="entry name" value="BsoBI-like"/>
    <property type="match status" value="1"/>
</dbReference>
<dbReference type="RefSeq" id="WP_214613582.1">
    <property type="nucleotide sequence ID" value="NZ_JACATN010000015.1"/>
</dbReference>
<dbReference type="Pfam" id="PF09194">
    <property type="entry name" value="Endonuc-BsobI"/>
    <property type="match status" value="1"/>
</dbReference>
<evidence type="ECO:0000313" key="2">
    <source>
        <dbReference type="Proteomes" id="UP000740413"/>
    </source>
</evidence>
<proteinExistence type="predicted"/>
<evidence type="ECO:0000313" key="1">
    <source>
        <dbReference type="EMBL" id="MBT2163648.1"/>
    </source>
</evidence>
<reference evidence="1 2" key="1">
    <citation type="submission" date="2020-06" db="EMBL/GenBank/DDBJ databases">
        <authorList>
            <person name="Isaeva M.P."/>
            <person name="Chernysheva N.Y."/>
        </authorList>
    </citation>
    <scope>NUCLEOTIDE SEQUENCE [LARGE SCALE GENOMIC DNA]</scope>
    <source>
        <strain evidence="1 2">KMM 6746</strain>
    </source>
</reference>
<dbReference type="EMBL" id="JACATN010000015">
    <property type="protein sequence ID" value="MBT2163648.1"/>
    <property type="molecule type" value="Genomic_DNA"/>
</dbReference>
<reference evidence="2" key="2">
    <citation type="submission" date="2023-07" db="EMBL/GenBank/DDBJ databases">
        <title>Zobellia barbeyronii sp. nov., a new marine flavobacterium, isolated from green and red algae.</title>
        <authorList>
            <person name="Nedashkovskaya O.I."/>
            <person name="Otstavnykh N."/>
            <person name="Zhukova N."/>
            <person name="Guzev K."/>
            <person name="Chausova V."/>
            <person name="Tekutyeva L."/>
            <person name="Mikhailov V."/>
            <person name="Isaeva M."/>
        </authorList>
    </citation>
    <scope>NUCLEOTIDE SEQUENCE [LARGE SCALE GENOMIC DNA]</scope>
    <source>
        <strain evidence="2">KMM 6746</strain>
    </source>
</reference>
<accession>A0ABS5WKX8</accession>
<dbReference type="Gene3D" id="3.40.91.10">
    <property type="match status" value="1"/>
</dbReference>
<comment type="caution">
    <text evidence="1">The sequence shown here is derived from an EMBL/GenBank/DDBJ whole genome shotgun (WGS) entry which is preliminary data.</text>
</comment>
<dbReference type="Proteomes" id="UP000740413">
    <property type="component" value="Unassembled WGS sequence"/>
</dbReference>